<accession>A0A315YPZ9</accession>
<evidence type="ECO:0008006" key="3">
    <source>
        <dbReference type="Google" id="ProtNLM"/>
    </source>
</evidence>
<sequence>MRLATVVLLLIIVVSCKQQVNNKFEEDLYPYDSVAVSYYEPFKRNYAYEDKGIKPDCPFPNLFFIDSITTFKKGLKHGKEFRFSIEGCKISENTYFKGVLHGKQKFWEEGKGDFEVIYRVRNYVYGEEEGWEGDTSHEFLRTEGYYHKDKPFGIQIYYKGARIIGSMPSAEDDGPSEHVFSNILSYELASDIKISGDITRKEYIKAIQDAIIENKEIIKDYPNDEEYKDNLNALEVLLDSGVYNPKWLGENTCL</sequence>
<dbReference type="SUPFAM" id="SSF82185">
    <property type="entry name" value="Histone H3 K4-specific methyltransferase SET7/9 N-terminal domain"/>
    <property type="match status" value="1"/>
</dbReference>
<organism evidence="1 2">
    <name type="scientific">Sediminitomix flava</name>
    <dbReference type="NCBI Taxonomy" id="379075"/>
    <lineage>
        <taxon>Bacteria</taxon>
        <taxon>Pseudomonadati</taxon>
        <taxon>Bacteroidota</taxon>
        <taxon>Cytophagia</taxon>
        <taxon>Cytophagales</taxon>
        <taxon>Flammeovirgaceae</taxon>
        <taxon>Sediminitomix</taxon>
    </lineage>
</organism>
<dbReference type="OrthoDB" id="6334863at2"/>
<evidence type="ECO:0000313" key="2">
    <source>
        <dbReference type="Proteomes" id="UP000245535"/>
    </source>
</evidence>
<protein>
    <recommendedName>
        <fullName evidence="3">Lipoprotein</fullName>
    </recommendedName>
</protein>
<reference evidence="1 2" key="1">
    <citation type="submission" date="2018-03" db="EMBL/GenBank/DDBJ databases">
        <title>Genomic Encyclopedia of Archaeal and Bacterial Type Strains, Phase II (KMG-II): from individual species to whole genera.</title>
        <authorList>
            <person name="Goeker M."/>
        </authorList>
    </citation>
    <scope>NUCLEOTIDE SEQUENCE [LARGE SCALE GENOMIC DNA]</scope>
    <source>
        <strain evidence="1 2">DSM 28229</strain>
    </source>
</reference>
<dbReference type="AlphaFoldDB" id="A0A315YPZ9"/>
<dbReference type="Proteomes" id="UP000245535">
    <property type="component" value="Unassembled WGS sequence"/>
</dbReference>
<gene>
    <name evidence="1" type="ORF">BC781_1321</name>
</gene>
<dbReference type="EMBL" id="QGDO01000032">
    <property type="protein sequence ID" value="PWJ29559.1"/>
    <property type="molecule type" value="Genomic_DNA"/>
</dbReference>
<comment type="caution">
    <text evidence="1">The sequence shown here is derived from an EMBL/GenBank/DDBJ whole genome shotgun (WGS) entry which is preliminary data.</text>
</comment>
<keyword evidence="2" id="KW-1185">Reference proteome</keyword>
<proteinExistence type="predicted"/>
<evidence type="ECO:0000313" key="1">
    <source>
        <dbReference type="EMBL" id="PWJ29559.1"/>
    </source>
</evidence>
<dbReference type="RefSeq" id="WP_109623361.1">
    <property type="nucleotide sequence ID" value="NZ_QGDO01000032.1"/>
</dbReference>
<name>A0A315YPZ9_SEDFL</name>
<dbReference type="PROSITE" id="PS51257">
    <property type="entry name" value="PROKAR_LIPOPROTEIN"/>
    <property type="match status" value="1"/>
</dbReference>